<dbReference type="Proteomes" id="UP000001235">
    <property type="component" value="Chromosome"/>
</dbReference>
<dbReference type="KEGG" id="gca:Galf_1827"/>
<gene>
    <name evidence="6" type="ordered locus">Galf_1827</name>
</gene>
<keyword evidence="4" id="KW-0233">DNA recombination</keyword>
<dbReference type="PANTHER" id="PTHR30629:SF2">
    <property type="entry name" value="PROPHAGE INTEGRASE INTS-RELATED"/>
    <property type="match status" value="1"/>
</dbReference>
<dbReference type="PANTHER" id="PTHR30629">
    <property type="entry name" value="PROPHAGE INTEGRASE"/>
    <property type="match status" value="1"/>
</dbReference>
<dbReference type="InterPro" id="IPR025166">
    <property type="entry name" value="Integrase_DNA_bind_dom"/>
</dbReference>
<comment type="similarity">
    <text evidence="1">Belongs to the 'phage' integrase family.</text>
</comment>
<dbReference type="eggNOG" id="COG0582">
    <property type="taxonomic scope" value="Bacteria"/>
</dbReference>
<keyword evidence="2" id="KW-0229">DNA integration</keyword>
<dbReference type="Gene3D" id="3.30.160.390">
    <property type="entry name" value="Integrase, DNA-binding domain"/>
    <property type="match status" value="1"/>
</dbReference>
<dbReference type="InterPro" id="IPR010998">
    <property type="entry name" value="Integrase_recombinase_N"/>
</dbReference>
<sequence length="410" mass="46006">MALTELAVKNAKPKDKPYKLSDGGGLFLLVQINGGKYWRLAYRFADKQKTLALGIYPDISLADARERREQARKLLANDTDPSAIKKETKRILQTATVNSFSALAKELHKVKAPMWTEGHAKQWMLNMEKYAFPVIGDRPVAEIEPLELVGIMRNVEAQGTFETRDRLLQTISSTFKYAIAIGKAKYNPAEIRLALADRPKVENFACLSTDEIPAFLRAFDDYQERGKVSLIAVAAFRLLLLTATRSSEVRFSKWADFDLDAGCWIIPAEQTGRKGKHGKRKPHAVPLSDQAIAVLRDLYPVTGHGEHVFPSRNGMGRVISENTVNKIIETMGYKGRQTGHGFRSLARTTLGDMGHRWEVLEAMLSHALENQTAAAYVRTTYFEERRGIMQKWADYLDAVKSGAQVIPLRA</sequence>
<evidence type="ECO:0000313" key="7">
    <source>
        <dbReference type="Proteomes" id="UP000001235"/>
    </source>
</evidence>
<dbReference type="InterPro" id="IPR013762">
    <property type="entry name" value="Integrase-like_cat_sf"/>
</dbReference>
<protein>
    <submittedName>
        <fullName evidence="6">Integrase family protein</fullName>
    </submittedName>
</protein>
<dbReference type="HOGENOM" id="CLU_027562_0_1_4"/>
<dbReference type="Gene3D" id="1.10.443.10">
    <property type="entry name" value="Intergrase catalytic core"/>
    <property type="match status" value="1"/>
</dbReference>
<organism evidence="6 7">
    <name type="scientific">Gallionella capsiferriformans (strain ES-2)</name>
    <name type="common">Gallionella ferruginea capsiferriformans (strain ES-2)</name>
    <dbReference type="NCBI Taxonomy" id="395494"/>
    <lineage>
        <taxon>Bacteria</taxon>
        <taxon>Pseudomonadati</taxon>
        <taxon>Pseudomonadota</taxon>
        <taxon>Betaproteobacteria</taxon>
        <taxon>Nitrosomonadales</taxon>
        <taxon>Gallionellaceae</taxon>
        <taxon>Gallionella</taxon>
    </lineage>
</organism>
<dbReference type="InterPro" id="IPR053876">
    <property type="entry name" value="Phage_int_M"/>
</dbReference>
<dbReference type="Pfam" id="PF22022">
    <property type="entry name" value="Phage_int_M"/>
    <property type="match status" value="1"/>
</dbReference>
<dbReference type="InterPro" id="IPR038488">
    <property type="entry name" value="Integrase_DNA-bd_sf"/>
</dbReference>
<dbReference type="CDD" id="cd00801">
    <property type="entry name" value="INT_P4_C"/>
    <property type="match status" value="1"/>
</dbReference>
<dbReference type="Pfam" id="PF13356">
    <property type="entry name" value="Arm-DNA-bind_3"/>
    <property type="match status" value="1"/>
</dbReference>
<dbReference type="Gene3D" id="1.10.150.130">
    <property type="match status" value="1"/>
</dbReference>
<dbReference type="OrthoDB" id="9775880at2"/>
<dbReference type="GO" id="GO:0003677">
    <property type="term" value="F:DNA binding"/>
    <property type="evidence" value="ECO:0007669"/>
    <property type="project" value="UniProtKB-KW"/>
</dbReference>
<dbReference type="InterPro" id="IPR011010">
    <property type="entry name" value="DNA_brk_join_enz"/>
</dbReference>
<evidence type="ECO:0000259" key="5">
    <source>
        <dbReference type="PROSITE" id="PS51898"/>
    </source>
</evidence>
<dbReference type="STRING" id="395494.Galf_1827"/>
<evidence type="ECO:0000256" key="2">
    <source>
        <dbReference type="ARBA" id="ARBA00022908"/>
    </source>
</evidence>
<reference evidence="6 7" key="1">
    <citation type="submission" date="2010-08" db="EMBL/GenBank/DDBJ databases">
        <title>Complete sequence of Gallionella capsiferriformans ES-2.</title>
        <authorList>
            <consortium name="US DOE Joint Genome Institute"/>
            <person name="Lucas S."/>
            <person name="Copeland A."/>
            <person name="Lapidus A."/>
            <person name="Cheng J.-F."/>
            <person name="Bruce D."/>
            <person name="Goodwin L."/>
            <person name="Pitluck S."/>
            <person name="Chertkov O."/>
            <person name="Davenport K.W."/>
            <person name="Detter J.C."/>
            <person name="Han C."/>
            <person name="Tapia R."/>
            <person name="Land M."/>
            <person name="Hauser L."/>
            <person name="Chang Y.-J."/>
            <person name="Jeffries C."/>
            <person name="Kyrpides N."/>
            <person name="Ivanova N."/>
            <person name="Mikhailova N."/>
            <person name="Shelobolina E.S."/>
            <person name="Picardal F."/>
            <person name="Roden E."/>
            <person name="Emerson D."/>
            <person name="Woyke T."/>
        </authorList>
    </citation>
    <scope>NUCLEOTIDE SEQUENCE [LARGE SCALE GENOMIC DNA]</scope>
    <source>
        <strain evidence="6 7">ES-2</strain>
    </source>
</reference>
<evidence type="ECO:0000256" key="1">
    <source>
        <dbReference type="ARBA" id="ARBA00008857"/>
    </source>
</evidence>
<dbReference type="Pfam" id="PF00589">
    <property type="entry name" value="Phage_integrase"/>
    <property type="match status" value="1"/>
</dbReference>
<dbReference type="RefSeq" id="WP_013293771.1">
    <property type="nucleotide sequence ID" value="NC_014394.1"/>
</dbReference>
<dbReference type="GO" id="GO:0015074">
    <property type="term" value="P:DNA integration"/>
    <property type="evidence" value="ECO:0007669"/>
    <property type="project" value="UniProtKB-KW"/>
</dbReference>
<dbReference type="EMBL" id="CP002159">
    <property type="protein sequence ID" value="ADL55837.1"/>
    <property type="molecule type" value="Genomic_DNA"/>
</dbReference>
<feature type="domain" description="Tyr recombinase" evidence="5">
    <location>
        <begin position="202"/>
        <end position="390"/>
    </location>
</feature>
<evidence type="ECO:0000256" key="4">
    <source>
        <dbReference type="ARBA" id="ARBA00023172"/>
    </source>
</evidence>
<proteinExistence type="inferred from homology"/>
<dbReference type="PROSITE" id="PS51898">
    <property type="entry name" value="TYR_RECOMBINASE"/>
    <property type="match status" value="1"/>
</dbReference>
<evidence type="ECO:0000313" key="6">
    <source>
        <dbReference type="EMBL" id="ADL55837.1"/>
    </source>
</evidence>
<name>D9SH40_GALCS</name>
<dbReference type="InterPro" id="IPR050808">
    <property type="entry name" value="Phage_Integrase"/>
</dbReference>
<keyword evidence="3" id="KW-0238">DNA-binding</keyword>
<dbReference type="SUPFAM" id="SSF56349">
    <property type="entry name" value="DNA breaking-rejoining enzymes"/>
    <property type="match status" value="1"/>
</dbReference>
<accession>D9SH40</accession>
<dbReference type="AlphaFoldDB" id="D9SH40"/>
<dbReference type="GO" id="GO:0006310">
    <property type="term" value="P:DNA recombination"/>
    <property type="evidence" value="ECO:0007669"/>
    <property type="project" value="UniProtKB-KW"/>
</dbReference>
<dbReference type="InterPro" id="IPR002104">
    <property type="entry name" value="Integrase_catalytic"/>
</dbReference>
<evidence type="ECO:0000256" key="3">
    <source>
        <dbReference type="ARBA" id="ARBA00023125"/>
    </source>
</evidence>
<keyword evidence="7" id="KW-1185">Reference proteome</keyword>